<dbReference type="AlphaFoldDB" id="F1Z4I4"/>
<evidence type="ECO:0000313" key="1">
    <source>
        <dbReference type="EMBL" id="EGD60594.1"/>
    </source>
</evidence>
<protein>
    <submittedName>
        <fullName evidence="1">Uncharacterized protein</fullName>
    </submittedName>
</protein>
<keyword evidence="2" id="KW-1185">Reference proteome</keyword>
<dbReference type="OrthoDB" id="7595944at2"/>
<dbReference type="EMBL" id="AEWJ01000018">
    <property type="protein sequence ID" value="EGD60594.1"/>
    <property type="molecule type" value="Genomic_DNA"/>
</dbReference>
<dbReference type="InParanoid" id="F1Z4I4"/>
<accession>F1Z4I4</accession>
<comment type="caution">
    <text evidence="1">The sequence shown here is derived from an EMBL/GenBank/DDBJ whole genome shotgun (WGS) entry which is preliminary data.</text>
</comment>
<gene>
    <name evidence="1" type="ORF">Y88_2884</name>
</gene>
<dbReference type="eggNOG" id="ENOG502Z95Q">
    <property type="taxonomic scope" value="Bacteria"/>
</dbReference>
<name>F1Z4I4_9SPHN</name>
<dbReference type="RefSeq" id="WP_008068479.1">
    <property type="nucleotide sequence ID" value="NZ_AQWK01000009.1"/>
</dbReference>
<dbReference type="STRING" id="983920.Y88_2884"/>
<proteinExistence type="predicted"/>
<evidence type="ECO:0000313" key="2">
    <source>
        <dbReference type="Proteomes" id="UP000004728"/>
    </source>
</evidence>
<organism evidence="1 2">
    <name type="scientific">Novosphingobium nitrogenifigens DSM 19370</name>
    <dbReference type="NCBI Taxonomy" id="983920"/>
    <lineage>
        <taxon>Bacteria</taxon>
        <taxon>Pseudomonadati</taxon>
        <taxon>Pseudomonadota</taxon>
        <taxon>Alphaproteobacteria</taxon>
        <taxon>Sphingomonadales</taxon>
        <taxon>Sphingomonadaceae</taxon>
        <taxon>Novosphingobium</taxon>
    </lineage>
</organism>
<reference evidence="1 2" key="1">
    <citation type="journal article" date="2012" name="J. Bacteriol.">
        <title>Draft Genome Sequence of Novosphingobium nitrogenifigens Y88T.</title>
        <authorList>
            <person name="Strabala T.J."/>
            <person name="Macdonald L."/>
            <person name="Liu V."/>
            <person name="Smit A.M."/>
        </authorList>
    </citation>
    <scope>NUCLEOTIDE SEQUENCE [LARGE SCALE GENOMIC DNA]</scope>
    <source>
        <strain evidence="1 2">DSM 19370</strain>
    </source>
</reference>
<sequence length="277" mass="32361">MAVVRTERILILCKTYPSPSEKYAETSCVAGMTQSGEFIRLFPVPFRLIRDSQQFQKWQWISAHIRKAQKDHRPESHTVSVDTITLDGKPISTKNDWAARRNELSKLPLFADFAALEAARKTEGHTLALLRPARIDRLEITKADSPNWTEEELKKLVKDQIQGGLFDEQDEREVRLLRKLPHNFHYHYECVVDGETRQYRHKIADWEAGALYWHCVDKHGDGWEAPFRQKLETDLPAKDLHFLMGTIHRFPDQWLIISMIYPPKISTDRPVQSEMIF</sequence>
<dbReference type="HOGENOM" id="CLU_085959_0_0_5"/>
<dbReference type="Proteomes" id="UP000004728">
    <property type="component" value="Unassembled WGS sequence"/>
</dbReference>